<comment type="similarity">
    <text evidence="3">Belongs to the OpgD/OpgG family.</text>
</comment>
<organism evidence="7 8">
    <name type="scientific">Marinobacter halophilus</name>
    <dbReference type="NCBI Taxonomy" id="1323740"/>
    <lineage>
        <taxon>Bacteria</taxon>
        <taxon>Pseudomonadati</taxon>
        <taxon>Pseudomonadota</taxon>
        <taxon>Gammaproteobacteria</taxon>
        <taxon>Pseudomonadales</taxon>
        <taxon>Marinobacteraceae</taxon>
        <taxon>Marinobacter</taxon>
    </lineage>
</organism>
<sequence length="515" mass="56533">MRSGIRLLTLLLLQCFLYTAPVQAFEFQEVVDRARVLAGGKYEPPPEVPGFLKDLGYQDYQAIRFNPEASLWREGGSRFQVMMVPPGNFHTHTVQLNEIDASGVRPIPFDKSAFSFPNSELAKRIPANLGHAGFKLTYPLGEGTEQNQFLVFAGASYFRGVAEGNRFGLSARGIAINTGLPSGEEFPSFVEFWLERPGAGSDQMSVFGLLGGPSVSGAYRFDIQPGPTTRIDVTAELFFRTTVQQPGIAPLTSMFYYGENTRRPVGEWRPQVHDSDGLLIHDQGTGEWLWRPLVNPSRLSLSYLQVNRLGGFGLIQRDTAFHEFEDAEARYELRPSVWISPQQGWSEGEVVLVEIPTNSETNDNIVAFWQPGEGSSAGAHHQFAYTLSIGGRDVADQPLGRTVKTFVGDGDRIGGGDAENAYRIIVDFAGGPLDSLKPDAAVISNLTEGSGSSGVEIISHYVEFIEAGNKWRLSTLVRPGKGENPVLRGQLLLDDEPLTEVWTYPSSEAARAAQN</sequence>
<dbReference type="Proteomes" id="UP000238385">
    <property type="component" value="Unassembled WGS sequence"/>
</dbReference>
<dbReference type="Gene3D" id="2.70.98.10">
    <property type="match status" value="1"/>
</dbReference>
<feature type="signal peptide" evidence="5">
    <location>
        <begin position="1"/>
        <end position="24"/>
    </location>
</feature>
<dbReference type="InterPro" id="IPR011013">
    <property type="entry name" value="Gal_mutarotase_sf_dom"/>
</dbReference>
<reference evidence="7 8" key="1">
    <citation type="submission" date="2018-03" db="EMBL/GenBank/DDBJ databases">
        <title>Marinobacter brunus sp. nov., a marine bacterium of Gamma-proteobacteria isolated from the surface seawater of the South China Sea.</title>
        <authorList>
            <person name="Cheng H."/>
            <person name="Wu Y.-H."/>
            <person name="Xamxidin M."/>
            <person name="Xu X.-W."/>
        </authorList>
    </citation>
    <scope>NUCLEOTIDE SEQUENCE [LARGE SCALE GENOMIC DNA]</scope>
    <source>
        <strain evidence="7 8">JCM 30472</strain>
    </source>
</reference>
<dbReference type="EMBL" id="PXNN01000017">
    <property type="protein sequence ID" value="PSF06997.1"/>
    <property type="molecule type" value="Genomic_DNA"/>
</dbReference>
<dbReference type="GO" id="GO:0003824">
    <property type="term" value="F:catalytic activity"/>
    <property type="evidence" value="ECO:0007669"/>
    <property type="project" value="InterPro"/>
</dbReference>
<dbReference type="PIRSF" id="PIRSF006281">
    <property type="entry name" value="MdoG"/>
    <property type="match status" value="1"/>
</dbReference>
<evidence type="ECO:0000256" key="2">
    <source>
        <dbReference type="ARBA" id="ARBA00005001"/>
    </source>
</evidence>
<evidence type="ECO:0000256" key="3">
    <source>
        <dbReference type="ARBA" id="ARBA00009284"/>
    </source>
</evidence>
<comment type="caution">
    <text evidence="7">The sequence shown here is derived from an EMBL/GenBank/DDBJ whole genome shotgun (WGS) entry which is preliminary data.</text>
</comment>
<dbReference type="InterPro" id="IPR014438">
    <property type="entry name" value="Glucan_biosyn_MdoG/MdoD"/>
</dbReference>
<dbReference type="GO" id="GO:0030246">
    <property type="term" value="F:carbohydrate binding"/>
    <property type="evidence" value="ECO:0007669"/>
    <property type="project" value="InterPro"/>
</dbReference>
<comment type="pathway">
    <text evidence="2">Glycan metabolism; osmoregulated periplasmic glucan (OPG) biosynthesis.</text>
</comment>
<name>A0A2T1KA56_9GAMM</name>
<dbReference type="GO" id="GO:0051274">
    <property type="term" value="P:beta-glucan biosynthetic process"/>
    <property type="evidence" value="ECO:0007669"/>
    <property type="project" value="TreeGrafter"/>
</dbReference>
<feature type="chain" id="PRO_5015647236" evidence="5">
    <location>
        <begin position="25"/>
        <end position="515"/>
    </location>
</feature>
<dbReference type="SUPFAM" id="SSF81296">
    <property type="entry name" value="E set domains"/>
    <property type="match status" value="1"/>
</dbReference>
<evidence type="ECO:0000313" key="8">
    <source>
        <dbReference type="Proteomes" id="UP000238385"/>
    </source>
</evidence>
<evidence type="ECO:0000313" key="7">
    <source>
        <dbReference type="EMBL" id="PSF06997.1"/>
    </source>
</evidence>
<evidence type="ECO:0000256" key="1">
    <source>
        <dbReference type="ARBA" id="ARBA00004418"/>
    </source>
</evidence>
<dbReference type="PANTHER" id="PTHR30504:SF2">
    <property type="entry name" value="GLUCANS BIOSYNTHESIS PROTEIN G"/>
    <property type="match status" value="1"/>
</dbReference>
<dbReference type="InterPro" id="IPR007444">
    <property type="entry name" value="Glucan_biosyn_MdoG_C"/>
</dbReference>
<dbReference type="InterPro" id="IPR013783">
    <property type="entry name" value="Ig-like_fold"/>
</dbReference>
<dbReference type="PANTHER" id="PTHR30504">
    <property type="entry name" value="GLUCANS BIOSYNTHESIS PROTEIN"/>
    <property type="match status" value="1"/>
</dbReference>
<dbReference type="Gene3D" id="2.60.40.10">
    <property type="entry name" value="Immunoglobulins"/>
    <property type="match status" value="1"/>
</dbReference>
<dbReference type="InterPro" id="IPR014756">
    <property type="entry name" value="Ig_E-set"/>
</dbReference>
<accession>A0A2T1KA56</accession>
<keyword evidence="4" id="KW-0574">Periplasm</keyword>
<dbReference type="InterPro" id="IPR014718">
    <property type="entry name" value="GH-type_carb-bd"/>
</dbReference>
<keyword evidence="5" id="KW-0732">Signal</keyword>
<feature type="domain" description="Glucan biosynthesis periplasmic MdoG C-terminal" evidence="6">
    <location>
        <begin position="25"/>
        <end position="504"/>
    </location>
</feature>
<comment type="subcellular location">
    <subcellularLocation>
        <location evidence="1">Periplasm</location>
    </subcellularLocation>
</comment>
<dbReference type="Pfam" id="PF04349">
    <property type="entry name" value="MdoG"/>
    <property type="match status" value="1"/>
</dbReference>
<keyword evidence="8" id="KW-1185">Reference proteome</keyword>
<evidence type="ECO:0000256" key="4">
    <source>
        <dbReference type="ARBA" id="ARBA00022764"/>
    </source>
</evidence>
<dbReference type="UniPathway" id="UPA00637"/>
<dbReference type="SUPFAM" id="SSF74650">
    <property type="entry name" value="Galactose mutarotase-like"/>
    <property type="match status" value="1"/>
</dbReference>
<protein>
    <submittedName>
        <fullName evidence="7">Glucan biosynthesis protein G</fullName>
    </submittedName>
</protein>
<proteinExistence type="inferred from homology"/>
<gene>
    <name evidence="7" type="ORF">C7H08_15485</name>
</gene>
<dbReference type="AlphaFoldDB" id="A0A2T1KA56"/>
<dbReference type="OrthoDB" id="335750at2"/>
<evidence type="ECO:0000256" key="5">
    <source>
        <dbReference type="SAM" id="SignalP"/>
    </source>
</evidence>
<evidence type="ECO:0000259" key="6">
    <source>
        <dbReference type="Pfam" id="PF04349"/>
    </source>
</evidence>
<dbReference type="GO" id="GO:0030288">
    <property type="term" value="C:outer membrane-bounded periplasmic space"/>
    <property type="evidence" value="ECO:0007669"/>
    <property type="project" value="TreeGrafter"/>
</dbReference>